<comment type="caution">
    <text evidence="1">The sequence shown here is derived from an EMBL/GenBank/DDBJ whole genome shotgun (WGS) entry which is preliminary data.</text>
</comment>
<protein>
    <recommendedName>
        <fullName evidence="3">DUF4352 domain-containing protein</fullName>
    </recommendedName>
</protein>
<gene>
    <name evidence="1" type="ORF">BJ987_007285</name>
</gene>
<evidence type="ECO:0000313" key="1">
    <source>
        <dbReference type="EMBL" id="MBP2194384.1"/>
    </source>
</evidence>
<sequence length="155" mass="17013">MRRLFLLLVLPLVACGAEESEPVPVPTSTPFARTQEDCSELAVHALEVQPGVANLFGTHAELLPKGQFVRVRVAITNTGDRVHDTRPEDYHLVDTGSGGHRIGVDAMRVERQLFELQIGAGNRLEMDLWYDLPVGAVPHELRDTVCASTIPLPGR</sequence>
<name>A0ABS4QRP7_9NOCA</name>
<evidence type="ECO:0000313" key="2">
    <source>
        <dbReference type="Proteomes" id="UP001519325"/>
    </source>
</evidence>
<organism evidence="1 2">
    <name type="scientific">Nocardia goodfellowii</name>
    <dbReference type="NCBI Taxonomy" id="882446"/>
    <lineage>
        <taxon>Bacteria</taxon>
        <taxon>Bacillati</taxon>
        <taxon>Actinomycetota</taxon>
        <taxon>Actinomycetes</taxon>
        <taxon>Mycobacteriales</taxon>
        <taxon>Nocardiaceae</taxon>
        <taxon>Nocardia</taxon>
    </lineage>
</organism>
<proteinExistence type="predicted"/>
<accession>A0ABS4QRP7</accession>
<dbReference type="Proteomes" id="UP001519325">
    <property type="component" value="Unassembled WGS sequence"/>
</dbReference>
<reference evidence="1 2" key="1">
    <citation type="submission" date="2021-03" db="EMBL/GenBank/DDBJ databases">
        <title>Sequencing the genomes of 1000 actinobacteria strains.</title>
        <authorList>
            <person name="Klenk H.-P."/>
        </authorList>
    </citation>
    <scope>NUCLEOTIDE SEQUENCE [LARGE SCALE GENOMIC DNA]</scope>
    <source>
        <strain evidence="1 2">DSM 45516</strain>
    </source>
</reference>
<evidence type="ECO:0008006" key="3">
    <source>
        <dbReference type="Google" id="ProtNLM"/>
    </source>
</evidence>
<dbReference type="RefSeq" id="WP_209897517.1">
    <property type="nucleotide sequence ID" value="NZ_JAGGMR010000001.1"/>
</dbReference>
<keyword evidence="2" id="KW-1185">Reference proteome</keyword>
<dbReference type="EMBL" id="JAGGMR010000001">
    <property type="protein sequence ID" value="MBP2194384.1"/>
    <property type="molecule type" value="Genomic_DNA"/>
</dbReference>